<keyword evidence="3" id="KW-0812">Transmembrane</keyword>
<dbReference type="PRINTS" id="PR01217">
    <property type="entry name" value="PRICHEXTENSN"/>
</dbReference>
<feature type="compositionally biased region" description="Polar residues" evidence="2">
    <location>
        <begin position="509"/>
        <end position="529"/>
    </location>
</feature>
<feature type="compositionally biased region" description="Low complexity" evidence="2">
    <location>
        <begin position="623"/>
        <end position="649"/>
    </location>
</feature>
<feature type="compositionally biased region" description="Low complexity" evidence="2">
    <location>
        <begin position="672"/>
        <end position="764"/>
    </location>
</feature>
<dbReference type="Proteomes" id="UP000186040">
    <property type="component" value="Unassembled WGS sequence"/>
</dbReference>
<keyword evidence="1" id="KW-0175">Coiled coil</keyword>
<feature type="compositionally biased region" description="Low complexity" evidence="2">
    <location>
        <begin position="579"/>
        <end position="607"/>
    </location>
</feature>
<feature type="compositionally biased region" description="Polar residues" evidence="2">
    <location>
        <begin position="1380"/>
        <end position="1392"/>
    </location>
</feature>
<feature type="region of interest" description="Disordered" evidence="2">
    <location>
        <begin position="3408"/>
        <end position="3478"/>
    </location>
</feature>
<feature type="compositionally biased region" description="Pro residues" evidence="2">
    <location>
        <begin position="374"/>
        <end position="384"/>
    </location>
</feature>
<dbReference type="PANTHER" id="PTHR24216">
    <property type="entry name" value="PAXILLIN-RELATED"/>
    <property type="match status" value="1"/>
</dbReference>
<feature type="region of interest" description="Disordered" evidence="2">
    <location>
        <begin position="2744"/>
        <end position="2816"/>
    </location>
</feature>
<feature type="compositionally biased region" description="Low complexity" evidence="2">
    <location>
        <begin position="2796"/>
        <end position="2816"/>
    </location>
</feature>
<feature type="domain" description="Pierisin-like" evidence="5">
    <location>
        <begin position="3287"/>
        <end position="3400"/>
    </location>
</feature>
<keyword evidence="3" id="KW-0472">Membrane</keyword>
<feature type="region of interest" description="Disordered" evidence="2">
    <location>
        <begin position="2420"/>
        <end position="2531"/>
    </location>
</feature>
<evidence type="ECO:0000256" key="1">
    <source>
        <dbReference type="SAM" id="Coils"/>
    </source>
</evidence>
<feature type="compositionally biased region" description="Polar residues" evidence="2">
    <location>
        <begin position="545"/>
        <end position="578"/>
    </location>
</feature>
<dbReference type="Gene3D" id="3.90.210.10">
    <property type="entry name" value="Heat-Labile Enterotoxin, subunit A"/>
    <property type="match status" value="1"/>
</dbReference>
<sequence length="3799" mass="386452">MGMMVSDEVRTMFHVLTGEEWPDADESALRALADAWDRAAAQLSGELTPELLRAIATIRSTFTGDAEQAFADRMAPFAEGGSGSHLANAEAQFRQLAKFLRELALDVEYVKLVSIITLITLIAEMAWAIAMAFWTSGASMVWLAARVAIVRFLLQSLLGRLLIKAVQAQVFGILFQVAIDALAQTIQFGMGTRTTWNTKSTLGAIAVGSLGGALSLPMAVVGKAAGSVVGKTIAEIGVESLHETLTEAIYKYATEGTFEMNPFAASSGAVSGSAGAAGAAIGGFLAPPATPPAGGGKPGGEKGNPGPGTTTTGSTTGSTGSGTTPPPTTSTTTSTPIVVTPGTGTTVAGTSGTQTPPTSSPQTQPTVSTTQAPAPTPTPAPPTTQPTTAQPPTATTSTPTPSTTTAGTTTTSGSTHPNTTNPTTSPSTNPTPAPVTPAPVGSGQSSTPTQSTPTTTPITPSTSTPATTVPVGTGQSATPPQTTPAGNNQSSAPANSTPSGTAPVGTGQSGTPAVSTPNGTAPVGTNQPGTAPAATSTATSAPAGNGQSAPAATAPGNGQSTSAPQTTPAGTAPLGNNQSTAPATSTAPAATPAGSTQTTPAATSPAAVNQPNTASELVNTTPSTTTSAAVNQTTTPGAATTSTTPTASSVSNGQSTSTESTSDKPAAPVTLSQAPTNTAPAPSTTPANATTTTTTTATTATAQSTTTQSSTTQSSTTQTATPSTPATTPSAKAPTAPTVNTTTTTTPANATAAASTAQPAPIAARPKKTPKSQIARAARAAAATTPTQTPAATQTPATTPATQAPATPTRTAPATATATASSAVSSSAAPTRPDVVAGHAGSTLRTTPAPTALPSIATFTARARRAEAAVTAASTAQTHSAPMPGRSSWAVRQAQLAHYNAQEHNRTAQGALLGTQAAAAPFTAAVNTAQGQLSSARTALVFAAVRDNLARRQVNNTTAAVNTALVGANAAVANAQAAVTANPGDVAALSELTDAQRVVAALQQRITDATARARQTTATRTIARNNYHTARAALDTARTAARPFEASLAAAQTAATTAQTEVGNARTALDTARAQHAATMLETANAAAEAGRAATAVTAVRTAIQNARDAIAAVDTAQAQADHDAAVLRRWTTRSQGANRGLNEATRTAADLTAQIAALDASSTPDPTRRAELAQSLADTNAEIVDLRKDVAYTGGKLQEAGTNAVAGQGQVIAATTAARAAVAALDAPTQALQDAHDAAVAADLAATTAAETAEQGATDAKAAEDAAKEAAKQGEVERSLTLVSSLPPSGRIEVESIGSRAALVTAVATLLGTTATRADVQTAVDGLSADDLAAVANGNGQVTVTTTGGPVRVQLTGTVLRPGDTRTKDAVSGRPDATPGSSRSTGQDAQTPLSESVSSSLPLRIPLFSAIPIPGVDLVLRPTVYVGATGKRSQTMGSTATAKEGASTGDRALVQTALEITAALPGGARSAPVSLRMDLRVPDVTRTAPQTVALPASTQTAISLDGTITVEAAQAPVALTDSVTAALNNGTHAAPVDRDTVFTLLSSQANTNLDRMVNVDGRDVTVRGNGQPQVTLIGTTTIATSANAKHAGSSGTSRGAEANAGAGLFVGKSFSRWGFFVGAFVDFASGLTAGHTKTTEQAVDRGVGDTELVYQVQRPVTVTADSHTATGTLESTIRVPVELARAQGLPLPAHLANSAKPTTGAGTGPYLLGTDDIKSVPGAQAIADHITTGFTLGAEGTKAVEARFTGKNAVQAVYNSMYGGEPVTWVEGNQVHQVEVHTSIRPPTTTVLSSQTKSTVQDQNNAQHRRALAATRSAKIGVAFESRPVGKDSPGADLPKPRPQDGDPRPFQGGPTTSAGAPRVAVAAGYENSRSTNAGTTARDARATSYTGEFRGFDGTVDVVVVHRTVATPNWFQRVFMGGMMTGGPRVDQRLTEPSTADVATAIATGTTTAPAAQIQAFTVPGAVRVAAPADKLDWAVRALPASPMREGIYLGAAPALPAGARPITPGTLGEFATVEHVRVTTNTTEGANIALAKSVEALSPAPGGRPTTVRESPFGGGSWASWGRREITETRGGVNTTFRYKLSPMTKPGSTPGETIRYFLGEVGSRGRAALGLGGQQAKTADMVQPGRATDFNGALVATTTYSSPRLIDIRTNGTLQRNQSGDLAVSNTRGKAKGVEAELNLDVTPKRATGWGARLRLNLGLGKKWGGTLARDFASGGKQAYEYKGPTAWIALDTRYEFAADMNIRNAVKTNRFGALPVVVDQPDGALVQLPVASAIALFQQQGLDVPAELTAALPEAPATPNTPATTLLTAPGTYTSQSQTTVISSTLHTPPATALAPNPDALDPVRTQLTGLGVTGKWQNLVLEQVRDLLSTPRGHVFLRDPLAGDEALISVSDTDVLFEDVVDIRITSAPSTRAATPSGGVVPNSQATTGYASPSTTRTTTDTTSGSANLLVGGSHSTTPPVPAAPLGPDGKPEKVTPSAGAASGAFGVQPGLSGSKANSTTDPTSGGVKTSQQVKVDKVGRSTHEVDHTLVITRYRRPTPALDAFAGPVVRHIDFTRTSAAPVVLPGAVDLVAPDTTVSPALTQPTTAPTTQVVAATPARNGVLGAGSMWALESLGQDTTRAIRDTAYALLGGRPPRLGAVTAPALQAAKAVPSDFTRPGGQGEHVLHGFTRGSSLHNGGFTMFTSDDYRTERVESRKHTTYDNLYDAKVTAQFRPGSFRFVAASPDGVKVDLERETEDSRSHGSSTAVTWTRGVNDPGLGGTTLPAGQGTPVGFGVAPTPGADNGSTATDAQAGSGSASGSRSQSGRSYLFTADADFFVETRAHHSNKVAAAVGAVRDRLTGRPDGERPKVAQVHSQQDLTVRVWEADALREGLITLHDVWTHGGKAPAASTGLQVTKTGDGAVLHAAGPAPAHTPTVPATRDDTGRTLHIGPGVTQQQVTDFVESLPVEMRPVDFAITTPATTTFTAADLRQAVGGIGAPTTPSPWSATEVRAEARAADHGFGPLTPTQRHGLRTQADAIIAQTHDLTRLDNTGLTDDVTTIVALHLHRGGTPQQATTLSTDIAGGLGTQVPTTPAATTGTTTGTGTTTTTTSGPTTTTTGTGLGTSSGAVPLGGTTDTVAGHWPTPAPTTQAPAPVPAPFPAPAEYQEFTALPTTAQATDGRWEVRGDQGEPSVAWHSGAGLIGLYEPDGPSDGTFVSDRGGRLRNNTGVFQWFRGTVAGDPIGYSLDRGSSHPEVGTTTSTRPVAPDAVAIPGFETTFADQYAQWRTSGEDLYHFSRKPPTQVLAEGGLAPKGHGTTRHLLDYVNNGHRDTAFLSATTDPGAMALTQQANPDRVIPSNYDYVYVFRAPGGIDVNATLDLASPFPDQKEITFPGGVRSEFIVGYRAVLGDQPVGPIHPMPQLSPDTVGSLPATQPAPDAGTPVEAPTPAAQDSPVSAGTKRSRDDFEADEGPVTEVEPPASKPITERLVPPSAAETAALTAVVAPGTRFTDPSLWVGLVNGDRSAAGRDVNCLDSALAFHATYRGEPRVAGASATGAAPGGVGAATGAATSYAPELIGKGPLALAEVIDRVTRGGHGSDAVLIAFPATGGPGHAWNVVNHHGTVSLADPQAGTLTPATPEAITGLGRVYAIPVDPDGGFIGTTPAPVPRPQSTTPAIAAEFDRVSTAPDPDWSAYQDFLDDQRPLLDPRQQAELDLHARDVDMRRIREGVLAGTPVRLRDSLATLVPTADGLRVVGAAITAELAADLAAITSRDVIALVVGSDGEEPWGLRFPPRGRPLPVTEDEV</sequence>
<evidence type="ECO:0000313" key="7">
    <source>
        <dbReference type="EMBL" id="OLR93339.1"/>
    </source>
</evidence>
<accession>A0A1Q9LMW5</accession>
<dbReference type="STRING" id="1193682.BJP25_17870"/>
<evidence type="ECO:0000313" key="8">
    <source>
        <dbReference type="Proteomes" id="UP000186040"/>
    </source>
</evidence>
<dbReference type="Pfam" id="PF22596">
    <property type="entry name" value="Scabin-like"/>
    <property type="match status" value="1"/>
</dbReference>
<feature type="domain" description="Tox-PL" evidence="4">
    <location>
        <begin position="3524"/>
        <end position="3626"/>
    </location>
</feature>
<gene>
    <name evidence="7" type="ORF">BJP25_17870</name>
</gene>
<evidence type="ECO:0000256" key="2">
    <source>
        <dbReference type="SAM" id="MobiDB-lite"/>
    </source>
</evidence>
<organism evidence="7 8">
    <name type="scientific">Actinokineospora bangkokensis</name>
    <dbReference type="NCBI Taxonomy" id="1193682"/>
    <lineage>
        <taxon>Bacteria</taxon>
        <taxon>Bacillati</taxon>
        <taxon>Actinomycetota</taxon>
        <taxon>Actinomycetes</taxon>
        <taxon>Pseudonocardiales</taxon>
        <taxon>Pseudonocardiaceae</taxon>
        <taxon>Actinokineospora</taxon>
    </lineage>
</organism>
<keyword evidence="3" id="KW-1133">Transmembrane helix</keyword>
<feature type="coiled-coil region" evidence="1">
    <location>
        <begin position="1142"/>
        <end position="1190"/>
    </location>
</feature>
<evidence type="ECO:0000256" key="3">
    <source>
        <dbReference type="SAM" id="Phobius"/>
    </source>
</evidence>
<feature type="compositionally biased region" description="Low complexity" evidence="2">
    <location>
        <begin position="3084"/>
        <end position="3122"/>
    </location>
</feature>
<feature type="compositionally biased region" description="Low complexity" evidence="2">
    <location>
        <begin position="530"/>
        <end position="543"/>
    </location>
</feature>
<dbReference type="RefSeq" id="WP_075975042.1">
    <property type="nucleotide sequence ID" value="NZ_MKQR01000011.1"/>
</dbReference>
<comment type="caution">
    <text evidence="7">The sequence shown here is derived from an EMBL/GenBank/DDBJ whole genome shotgun (WGS) entry which is preliminary data.</text>
</comment>
<dbReference type="EMBL" id="MKQR01000011">
    <property type="protein sequence ID" value="OLR93339.1"/>
    <property type="molecule type" value="Genomic_DNA"/>
</dbReference>
<feature type="region of interest" description="Disordered" evidence="2">
    <location>
        <begin position="1783"/>
        <end position="1862"/>
    </location>
</feature>
<feature type="region of interest" description="Disordered" evidence="2">
    <location>
        <begin position="2046"/>
        <end position="2067"/>
    </location>
</feature>
<feature type="compositionally biased region" description="Low complexity" evidence="2">
    <location>
        <begin position="385"/>
        <end position="428"/>
    </location>
</feature>
<reference evidence="7 8" key="1">
    <citation type="submission" date="2016-10" db="EMBL/GenBank/DDBJ databases">
        <title>The Draft Genome Sequence of Actinokineospora bangkokensis 44EHWT reveals the biosynthetic pathway of antifungal compounds Thailandins with unusual extender unit butylmalonyl-CoA.</title>
        <authorList>
            <person name="Greule A."/>
            <person name="Intra B."/>
            <person name="Flemming S."/>
            <person name="Rommel M.G."/>
            <person name="Panbangred W."/>
            <person name="Bechthold A."/>
        </authorList>
    </citation>
    <scope>NUCLEOTIDE SEQUENCE [LARGE SCALE GENOMIC DNA]</scope>
    <source>
        <strain evidence="7 8">44EHW</strain>
    </source>
</reference>
<dbReference type="OrthoDB" id="3690154at2"/>
<feature type="compositionally biased region" description="Low complexity" evidence="2">
    <location>
        <begin position="2437"/>
        <end position="2456"/>
    </location>
</feature>
<dbReference type="InterPro" id="IPR054695">
    <property type="entry name" value="Pierisin-like_dom"/>
</dbReference>
<dbReference type="Pfam" id="PF15644">
    <property type="entry name" value="Gln_amidase"/>
    <property type="match status" value="1"/>
</dbReference>
<proteinExistence type="predicted"/>
<feature type="region of interest" description="Disordered" evidence="2">
    <location>
        <begin position="3081"/>
        <end position="3155"/>
    </location>
</feature>
<dbReference type="PANTHER" id="PTHR24216:SF65">
    <property type="entry name" value="PAXILLIN-LIKE PROTEIN 1"/>
    <property type="match status" value="1"/>
</dbReference>
<feature type="compositionally biased region" description="Basic and acidic residues" evidence="2">
    <location>
        <begin position="1840"/>
        <end position="1849"/>
    </location>
</feature>
<feature type="compositionally biased region" description="Polar residues" evidence="2">
    <location>
        <begin position="609"/>
        <end position="622"/>
    </location>
</feature>
<feature type="transmembrane region" description="Helical" evidence="3">
    <location>
        <begin position="109"/>
        <end position="134"/>
    </location>
</feature>
<protein>
    <submittedName>
        <fullName evidence="7">Uncharacterized protein</fullName>
    </submittedName>
</protein>
<dbReference type="InterPro" id="IPR028908">
    <property type="entry name" value="Tox-PL_dom"/>
</dbReference>
<feature type="compositionally biased region" description="Polar residues" evidence="2">
    <location>
        <begin position="650"/>
        <end position="660"/>
    </location>
</feature>
<feature type="region of interest" description="Disordered" evidence="2">
    <location>
        <begin position="1361"/>
        <end position="1398"/>
    </location>
</feature>
<feature type="domain" description="Outer membrane channel protein CpnT-like N-terminal" evidence="6">
    <location>
        <begin position="19"/>
        <end position="141"/>
    </location>
</feature>
<evidence type="ECO:0000259" key="4">
    <source>
        <dbReference type="Pfam" id="PF15644"/>
    </source>
</evidence>
<dbReference type="Pfam" id="PF25547">
    <property type="entry name" value="WXG100_2"/>
    <property type="match status" value="1"/>
</dbReference>
<feature type="compositionally biased region" description="Gly residues" evidence="2">
    <location>
        <begin position="293"/>
        <end position="306"/>
    </location>
</feature>
<feature type="compositionally biased region" description="Low complexity" evidence="2">
    <location>
        <begin position="438"/>
        <end position="475"/>
    </location>
</feature>
<feature type="compositionally biased region" description="Polar residues" evidence="2">
    <location>
        <begin position="476"/>
        <end position="500"/>
    </location>
</feature>
<dbReference type="InterPro" id="IPR057746">
    <property type="entry name" value="CpnT-like_N"/>
</dbReference>
<evidence type="ECO:0000259" key="5">
    <source>
        <dbReference type="Pfam" id="PF22596"/>
    </source>
</evidence>
<feature type="compositionally biased region" description="Polar residues" evidence="2">
    <location>
        <begin position="1786"/>
        <end position="1807"/>
    </location>
</feature>
<dbReference type="SUPFAM" id="SSF56399">
    <property type="entry name" value="ADP-ribosylation"/>
    <property type="match status" value="1"/>
</dbReference>
<feature type="region of interest" description="Disordered" evidence="2">
    <location>
        <begin position="287"/>
        <end position="850"/>
    </location>
</feature>
<feature type="compositionally biased region" description="Low complexity" evidence="2">
    <location>
        <begin position="307"/>
        <end position="373"/>
    </location>
</feature>
<evidence type="ECO:0000259" key="6">
    <source>
        <dbReference type="Pfam" id="PF25547"/>
    </source>
</evidence>
<feature type="compositionally biased region" description="Low complexity" evidence="2">
    <location>
        <begin position="775"/>
        <end position="833"/>
    </location>
</feature>
<keyword evidence="8" id="KW-1185">Reference proteome</keyword>
<feature type="compositionally biased region" description="Polar residues" evidence="2">
    <location>
        <begin position="2505"/>
        <end position="2524"/>
    </location>
</feature>
<name>A0A1Q9LMW5_9PSEU</name>